<gene>
    <name evidence="3" type="ORF">SAMN05444350_1561</name>
</gene>
<dbReference type="Proteomes" id="UP000184192">
    <property type="component" value="Unassembled WGS sequence"/>
</dbReference>
<keyword evidence="4" id="KW-1185">Reference proteome</keyword>
<feature type="transmembrane region" description="Helical" evidence="1">
    <location>
        <begin position="20"/>
        <end position="39"/>
    </location>
</feature>
<keyword evidence="1" id="KW-0472">Membrane</keyword>
<feature type="domain" description="PH" evidence="2">
    <location>
        <begin position="213"/>
        <end position="327"/>
    </location>
</feature>
<evidence type="ECO:0000313" key="3">
    <source>
        <dbReference type="EMBL" id="SHJ75003.1"/>
    </source>
</evidence>
<accession>A0A1M6LV63</accession>
<dbReference type="EMBL" id="FQZN01000056">
    <property type="protein sequence ID" value="SHJ75003.1"/>
    <property type="molecule type" value="Genomic_DNA"/>
</dbReference>
<evidence type="ECO:0000313" key="4">
    <source>
        <dbReference type="Proteomes" id="UP000184192"/>
    </source>
</evidence>
<reference evidence="4" key="1">
    <citation type="submission" date="2016-11" db="EMBL/GenBank/DDBJ databases">
        <authorList>
            <person name="Varghese N."/>
            <person name="Submissions S."/>
        </authorList>
    </citation>
    <scope>NUCLEOTIDE SEQUENCE [LARGE SCALE GENOMIC DNA]</scope>
    <source>
        <strain evidence="4">DSM 26884</strain>
    </source>
</reference>
<keyword evidence="1" id="KW-1133">Transmembrane helix</keyword>
<feature type="transmembrane region" description="Helical" evidence="1">
    <location>
        <begin position="45"/>
        <end position="62"/>
    </location>
</feature>
<proteinExistence type="predicted"/>
<name>A0A1M6LV63_9BACE</name>
<evidence type="ECO:0000256" key="1">
    <source>
        <dbReference type="SAM" id="Phobius"/>
    </source>
</evidence>
<dbReference type="Pfam" id="PF26566">
    <property type="entry name" value="PH_40"/>
    <property type="match status" value="2"/>
</dbReference>
<feature type="transmembrane region" description="Helical" evidence="1">
    <location>
        <begin position="237"/>
        <end position="256"/>
    </location>
</feature>
<sequence length="376" mass="45361">MSKDCITFKPKRWIFQIQLYCKILFLLGIMLTLCWFITYRIQERTIINYGLFALLCCVIYYWRITNLRILLQYYNLHKNCQLIIDKEKNKIIYITPEQTIEFSEDNIVNLTVTYCKTRITDKYYYEIYLKGEEYPIIFTSMLCKKLEKQLNLIYHIKTKSNMLIHKKIKKGYGYTQIPKEKIDNNQLNIKRVNASDIVFNADKKYYRKMIFRNIAAILTTNIIIACTAHKYTDYRMVIASYILLNSIFIISLVTIIKEYSINKRDSLIIHKDSNKFTYCTENRKIEFTQEDIISFKYFRNHIKYDYYEIHIKQCESPIVITSLFCKDLNKYISKKYELIRKKNFINVPRNKRHCPQFCVNRKLQDSGFILESCFQI</sequence>
<dbReference type="InterPro" id="IPR058916">
    <property type="entry name" value="PH_40"/>
</dbReference>
<protein>
    <recommendedName>
        <fullName evidence="2">PH domain-containing protein</fullName>
    </recommendedName>
</protein>
<feature type="transmembrane region" description="Helical" evidence="1">
    <location>
        <begin position="210"/>
        <end position="231"/>
    </location>
</feature>
<organism evidence="3 4">
    <name type="scientific">Bacteroides stercorirosoris</name>
    <dbReference type="NCBI Taxonomy" id="871324"/>
    <lineage>
        <taxon>Bacteria</taxon>
        <taxon>Pseudomonadati</taxon>
        <taxon>Bacteroidota</taxon>
        <taxon>Bacteroidia</taxon>
        <taxon>Bacteroidales</taxon>
        <taxon>Bacteroidaceae</taxon>
        <taxon>Bacteroides</taxon>
    </lineage>
</organism>
<evidence type="ECO:0000259" key="2">
    <source>
        <dbReference type="Pfam" id="PF26566"/>
    </source>
</evidence>
<feature type="domain" description="PH" evidence="2">
    <location>
        <begin position="7"/>
        <end position="145"/>
    </location>
</feature>
<keyword evidence="1" id="KW-0812">Transmembrane</keyword>
<dbReference type="AlphaFoldDB" id="A0A1M6LV63"/>